<evidence type="ECO:0000256" key="3">
    <source>
        <dbReference type="ARBA" id="ARBA00022691"/>
    </source>
</evidence>
<dbReference type="InterPro" id="IPR013785">
    <property type="entry name" value="Aldolase_TIM"/>
</dbReference>
<dbReference type="STRING" id="1121316.SAMN02745207_01716"/>
<dbReference type="SFLD" id="SFLDG01384">
    <property type="entry name" value="thioether_bond_formation_requi"/>
    <property type="match status" value="1"/>
</dbReference>
<accession>A0A1M5UD00</accession>
<evidence type="ECO:0000256" key="1">
    <source>
        <dbReference type="ARBA" id="ARBA00001966"/>
    </source>
</evidence>
<keyword evidence="2" id="KW-0004">4Fe-4S</keyword>
<organism evidence="9 10">
    <name type="scientific">Clostridium grantii DSM 8605</name>
    <dbReference type="NCBI Taxonomy" id="1121316"/>
    <lineage>
        <taxon>Bacteria</taxon>
        <taxon>Bacillati</taxon>
        <taxon>Bacillota</taxon>
        <taxon>Clostridia</taxon>
        <taxon>Eubacteriales</taxon>
        <taxon>Clostridiaceae</taxon>
        <taxon>Clostridium</taxon>
    </lineage>
</organism>
<dbReference type="OrthoDB" id="9808591at2"/>
<dbReference type="RefSeq" id="WP_073338018.1">
    <property type="nucleotide sequence ID" value="NZ_FQXM01000007.1"/>
</dbReference>
<dbReference type="PANTHER" id="PTHR43273">
    <property type="entry name" value="ANAEROBIC SULFATASE-MATURATING ENZYME HOMOLOG ASLB-RELATED"/>
    <property type="match status" value="1"/>
</dbReference>
<dbReference type="GO" id="GO:0046872">
    <property type="term" value="F:metal ion binding"/>
    <property type="evidence" value="ECO:0007669"/>
    <property type="project" value="UniProtKB-KW"/>
</dbReference>
<evidence type="ECO:0000256" key="7">
    <source>
        <dbReference type="ARBA" id="ARBA00023601"/>
    </source>
</evidence>
<dbReference type="InterPro" id="IPR023885">
    <property type="entry name" value="4Fe4S-binding_SPASM_dom"/>
</dbReference>
<dbReference type="NCBIfam" id="NF010321">
    <property type="entry name" value="PRK13758.1"/>
    <property type="match status" value="1"/>
</dbReference>
<protein>
    <recommendedName>
        <fullName evidence="8">Radical SAM core domain-containing protein</fullName>
    </recommendedName>
</protein>
<keyword evidence="3" id="KW-0949">S-adenosyl-L-methionine</keyword>
<dbReference type="InterPro" id="IPR034485">
    <property type="entry name" value="Anaerobic_Cys-type_sulfatase-m"/>
</dbReference>
<dbReference type="SFLD" id="SFLDS00029">
    <property type="entry name" value="Radical_SAM"/>
    <property type="match status" value="1"/>
</dbReference>
<sequence>MNKPMSFLVKPASSLCNLRCKYCFYHSLSENREKSSYGIMTYDTLENLIIKAMNHEPSSILFAFQGGEPTLAGLDFYLHLIELVKKHNLNNIPISYALQTNGMLIDENWAKFLNENNFLVGVSLDGYKEIHDLNRVDSLNKGSFNKIMKSIDLLTKYEVDYNILVVVNAITARHADKIYKFFKKNNFKYLQFIPCLDPLGEIQGQHNFSLTPQAYGKFLTSLFDNWYKDVINNDFVSIRYFDNIVGMLLGQPPESCDMKGICSCQMVVESDGSVYPCDFYVIDEWKLGNLNENTIVDIQSNPLGNKFVNISTHVDDKCKQCKWLRLCRGGCRRNKEPFKENTPGLNYFCESYEMFYEHSIDKLMELARKLSR</sequence>
<dbReference type="PANTHER" id="PTHR43273:SF3">
    <property type="entry name" value="ANAEROBIC SULFATASE-MATURATING ENZYME HOMOLOG ASLB-RELATED"/>
    <property type="match status" value="1"/>
</dbReference>
<dbReference type="PROSITE" id="PS51918">
    <property type="entry name" value="RADICAL_SAM"/>
    <property type="match status" value="1"/>
</dbReference>
<keyword evidence="6" id="KW-0411">Iron-sulfur</keyword>
<dbReference type="SFLD" id="SFLDG01386">
    <property type="entry name" value="main_SPASM_domain-containing"/>
    <property type="match status" value="1"/>
</dbReference>
<dbReference type="AlphaFoldDB" id="A0A1M5UD00"/>
<dbReference type="GO" id="GO:0051539">
    <property type="term" value="F:4 iron, 4 sulfur cluster binding"/>
    <property type="evidence" value="ECO:0007669"/>
    <property type="project" value="UniProtKB-KW"/>
</dbReference>
<evidence type="ECO:0000259" key="8">
    <source>
        <dbReference type="PROSITE" id="PS51918"/>
    </source>
</evidence>
<dbReference type="InterPro" id="IPR023867">
    <property type="entry name" value="Sulphatase_maturase_rSAM"/>
</dbReference>
<dbReference type="CDD" id="cd21120">
    <property type="entry name" value="SPASM_anSME"/>
    <property type="match status" value="1"/>
</dbReference>
<name>A0A1M5UD00_9CLOT</name>
<evidence type="ECO:0000256" key="2">
    <source>
        <dbReference type="ARBA" id="ARBA00022485"/>
    </source>
</evidence>
<dbReference type="CDD" id="cd01335">
    <property type="entry name" value="Radical_SAM"/>
    <property type="match status" value="1"/>
</dbReference>
<evidence type="ECO:0000256" key="6">
    <source>
        <dbReference type="ARBA" id="ARBA00023014"/>
    </source>
</evidence>
<dbReference type="SUPFAM" id="SSF102114">
    <property type="entry name" value="Radical SAM enzymes"/>
    <property type="match status" value="1"/>
</dbReference>
<evidence type="ECO:0000313" key="10">
    <source>
        <dbReference type="Proteomes" id="UP000184447"/>
    </source>
</evidence>
<dbReference type="SFLD" id="SFLDG01067">
    <property type="entry name" value="SPASM/twitch_domain_containing"/>
    <property type="match status" value="1"/>
</dbReference>
<dbReference type="EMBL" id="FQXM01000007">
    <property type="protein sequence ID" value="SHH60829.1"/>
    <property type="molecule type" value="Genomic_DNA"/>
</dbReference>
<dbReference type="InterPro" id="IPR058240">
    <property type="entry name" value="rSAM_sf"/>
</dbReference>
<evidence type="ECO:0000256" key="5">
    <source>
        <dbReference type="ARBA" id="ARBA00023004"/>
    </source>
</evidence>
<keyword evidence="4" id="KW-0479">Metal-binding</keyword>
<comment type="cofactor">
    <cofactor evidence="1">
        <name>[4Fe-4S] cluster</name>
        <dbReference type="ChEBI" id="CHEBI:49883"/>
    </cofactor>
</comment>
<proteinExistence type="inferred from homology"/>
<dbReference type="InterPro" id="IPR007197">
    <property type="entry name" value="rSAM"/>
</dbReference>
<dbReference type="Gene3D" id="3.20.20.70">
    <property type="entry name" value="Aldolase class I"/>
    <property type="match status" value="1"/>
</dbReference>
<evidence type="ECO:0000256" key="4">
    <source>
        <dbReference type="ARBA" id="ARBA00022723"/>
    </source>
</evidence>
<reference evidence="9 10" key="1">
    <citation type="submission" date="2016-11" db="EMBL/GenBank/DDBJ databases">
        <authorList>
            <person name="Jaros S."/>
            <person name="Januszkiewicz K."/>
            <person name="Wedrychowicz H."/>
        </authorList>
    </citation>
    <scope>NUCLEOTIDE SEQUENCE [LARGE SCALE GENOMIC DNA]</scope>
    <source>
        <strain evidence="9 10">DSM 8605</strain>
    </source>
</reference>
<dbReference type="GO" id="GO:0016491">
    <property type="term" value="F:oxidoreductase activity"/>
    <property type="evidence" value="ECO:0007669"/>
    <property type="project" value="InterPro"/>
</dbReference>
<dbReference type="Proteomes" id="UP000184447">
    <property type="component" value="Unassembled WGS sequence"/>
</dbReference>
<feature type="domain" description="Radical SAM core" evidence="8">
    <location>
        <begin position="1"/>
        <end position="228"/>
    </location>
</feature>
<dbReference type="NCBIfam" id="TIGR04085">
    <property type="entry name" value="rSAM_more_4Fe4S"/>
    <property type="match status" value="1"/>
</dbReference>
<gene>
    <name evidence="9" type="ORF">SAMN02745207_01716</name>
</gene>
<keyword evidence="5" id="KW-0408">Iron</keyword>
<dbReference type="NCBIfam" id="TIGR03942">
    <property type="entry name" value="sulfatase_rSAM"/>
    <property type="match status" value="1"/>
</dbReference>
<dbReference type="Pfam" id="PF13186">
    <property type="entry name" value="SPASM"/>
    <property type="match status" value="1"/>
</dbReference>
<keyword evidence="10" id="KW-1185">Reference proteome</keyword>
<evidence type="ECO:0000313" key="9">
    <source>
        <dbReference type="EMBL" id="SHH60829.1"/>
    </source>
</evidence>
<dbReference type="InterPro" id="IPR047207">
    <property type="entry name" value="SPASM_anSME"/>
</dbReference>
<dbReference type="SFLD" id="SFLDG01072">
    <property type="entry name" value="dehydrogenase_like"/>
    <property type="match status" value="1"/>
</dbReference>
<dbReference type="Pfam" id="PF04055">
    <property type="entry name" value="Radical_SAM"/>
    <property type="match status" value="1"/>
</dbReference>
<comment type="similarity">
    <text evidence="7">Belongs to the radical SAM superfamily. Anaerobic sulfatase-maturating enzyme family.</text>
</comment>
<dbReference type="SFLD" id="SFLDF00289">
    <property type="entry name" value="anaerobic_Cys-type_sulfatase-m"/>
    <property type="match status" value="1"/>
</dbReference>